<dbReference type="NCBIfam" id="TIGR02348">
    <property type="entry name" value="GroEL"/>
    <property type="match status" value="1"/>
</dbReference>
<dbReference type="SUPFAM" id="SSF54849">
    <property type="entry name" value="GroEL-intermediate domain like"/>
    <property type="match status" value="1"/>
</dbReference>
<dbReference type="InterPro" id="IPR027410">
    <property type="entry name" value="TCP-1-like_intermed_sf"/>
</dbReference>
<comment type="similarity">
    <text evidence="1 6 7">Belongs to the chaperonin (HSP60) family.</text>
</comment>
<dbReference type="FunFam" id="3.50.7.10:FF:000001">
    <property type="entry name" value="60 kDa chaperonin"/>
    <property type="match status" value="1"/>
</dbReference>
<dbReference type="NCBIfam" id="NF009487">
    <property type="entry name" value="PRK12849.1"/>
    <property type="match status" value="1"/>
</dbReference>
<dbReference type="NCBIfam" id="NF009489">
    <property type="entry name" value="PRK12851.1"/>
    <property type="match status" value="1"/>
</dbReference>
<dbReference type="GO" id="GO:0005737">
    <property type="term" value="C:cytoplasm"/>
    <property type="evidence" value="ECO:0007669"/>
    <property type="project" value="UniProtKB-SubCell"/>
</dbReference>
<gene>
    <name evidence="6 9" type="primary">groL</name>
    <name evidence="6" type="synonym">groEL</name>
    <name evidence="9" type="ORF">DPQ25_11515</name>
</gene>
<keyword evidence="3 6" id="KW-0067">ATP-binding</keyword>
<comment type="subcellular location">
    <subcellularLocation>
        <location evidence="6">Cytoplasm</location>
    </subcellularLocation>
</comment>
<dbReference type="PROSITE" id="PS00296">
    <property type="entry name" value="CHAPERONINS_CPN60"/>
    <property type="match status" value="1"/>
</dbReference>
<feature type="binding site" evidence="6">
    <location>
        <position position="495"/>
    </location>
    <ligand>
        <name>ATP</name>
        <dbReference type="ChEBI" id="CHEBI:30616"/>
    </ligand>
</feature>
<comment type="subunit">
    <text evidence="6 8">Forms a cylinder of 14 subunits composed of two heptameric rings stacked back-to-back. Interacts with the co-chaperonin GroES.</text>
</comment>
<dbReference type="NCBIfam" id="NF009488">
    <property type="entry name" value="PRK12850.1"/>
    <property type="match status" value="1"/>
</dbReference>
<feature type="binding site" evidence="6">
    <location>
        <begin position="29"/>
        <end position="32"/>
    </location>
    <ligand>
        <name>ATP</name>
        <dbReference type="ChEBI" id="CHEBI:30616"/>
    </ligand>
</feature>
<accession>A0A328UAW4</accession>
<dbReference type="EC" id="5.6.1.7" evidence="6"/>
<evidence type="ECO:0000256" key="4">
    <source>
        <dbReference type="ARBA" id="ARBA00023186"/>
    </source>
</evidence>
<evidence type="ECO:0000256" key="5">
    <source>
        <dbReference type="ARBA" id="ARBA00023235"/>
    </source>
</evidence>
<proteinExistence type="inferred from homology"/>
<feature type="binding site" evidence="6">
    <location>
        <begin position="86"/>
        <end position="90"/>
    </location>
    <ligand>
        <name>ATP</name>
        <dbReference type="ChEBI" id="CHEBI:30616"/>
    </ligand>
</feature>
<protein>
    <recommendedName>
        <fullName evidence="6">Chaperonin GroEL</fullName>
        <ecNumber evidence="6">5.6.1.7</ecNumber>
    </recommendedName>
    <alternativeName>
        <fullName evidence="6">60 kDa chaperonin</fullName>
    </alternativeName>
    <alternativeName>
        <fullName evidence="6">Chaperonin-60</fullName>
        <shortName evidence="6">Cpn60</shortName>
    </alternativeName>
</protein>
<evidence type="ECO:0000256" key="1">
    <source>
        <dbReference type="ARBA" id="ARBA00006607"/>
    </source>
</evidence>
<evidence type="ECO:0000313" key="9">
    <source>
        <dbReference type="EMBL" id="RAQ22760.1"/>
    </source>
</evidence>
<dbReference type="InterPro" id="IPR001844">
    <property type="entry name" value="Cpn60/GroEL"/>
</dbReference>
<dbReference type="PRINTS" id="PR00298">
    <property type="entry name" value="CHAPERONIN60"/>
</dbReference>
<dbReference type="CDD" id="cd03344">
    <property type="entry name" value="GroEL"/>
    <property type="match status" value="1"/>
</dbReference>
<organism evidence="9 10">
    <name type="scientific">Hydrogeniiclostridium mannosilyticum</name>
    <dbReference type="NCBI Taxonomy" id="2764322"/>
    <lineage>
        <taxon>Bacteria</taxon>
        <taxon>Bacillati</taxon>
        <taxon>Bacillota</taxon>
        <taxon>Clostridia</taxon>
        <taxon>Eubacteriales</taxon>
        <taxon>Acutalibacteraceae</taxon>
        <taxon>Hydrogeniiclostridium</taxon>
    </lineage>
</organism>
<dbReference type="Proteomes" id="UP000249377">
    <property type="component" value="Unassembled WGS sequence"/>
</dbReference>
<keyword evidence="4 6" id="KW-0143">Chaperone</keyword>
<dbReference type="PANTHER" id="PTHR45633">
    <property type="entry name" value="60 KDA HEAT SHOCK PROTEIN, MITOCHONDRIAL"/>
    <property type="match status" value="1"/>
</dbReference>
<dbReference type="GO" id="GO:0016853">
    <property type="term" value="F:isomerase activity"/>
    <property type="evidence" value="ECO:0007669"/>
    <property type="project" value="UniProtKB-KW"/>
</dbReference>
<dbReference type="SUPFAM" id="SSF48592">
    <property type="entry name" value="GroEL equatorial domain-like"/>
    <property type="match status" value="1"/>
</dbReference>
<reference evidence="9 10" key="1">
    <citation type="submission" date="2018-06" db="EMBL/GenBank/DDBJ databases">
        <title>Noncontiguous genome sequence of Ruminococcaceae bacterium ASD2818.</title>
        <authorList>
            <person name="Chaplin A.V."/>
            <person name="Sokolova S.R."/>
            <person name="Kochetkova T.O."/>
            <person name="Goltsov A.Y."/>
            <person name="Trofimov D.Y."/>
            <person name="Efimov B.A."/>
        </authorList>
    </citation>
    <scope>NUCLEOTIDE SEQUENCE [LARGE SCALE GENOMIC DNA]</scope>
    <source>
        <strain evidence="9 10">ASD2818</strain>
    </source>
</reference>
<dbReference type="Pfam" id="PF00118">
    <property type="entry name" value="Cpn60_TCP1"/>
    <property type="match status" value="1"/>
</dbReference>
<comment type="function">
    <text evidence="6 8">Together with its co-chaperonin GroES, plays an essential role in assisting protein folding. The GroEL-GroES system forms a nano-cage that allows encapsulation of the non-native substrate proteins and provides a physical environment optimized to promote and accelerate protein folding.</text>
</comment>
<comment type="caution">
    <text evidence="9">The sequence shown here is derived from an EMBL/GenBank/DDBJ whole genome shotgun (WGS) entry which is preliminary data.</text>
</comment>
<name>A0A328UAW4_9FIRM</name>
<dbReference type="InterPro" id="IPR018370">
    <property type="entry name" value="Chaperonin_Cpn60_CS"/>
</dbReference>
<evidence type="ECO:0000256" key="2">
    <source>
        <dbReference type="ARBA" id="ARBA00022741"/>
    </source>
</evidence>
<dbReference type="InterPro" id="IPR027413">
    <property type="entry name" value="GROEL-like_equatorial_sf"/>
</dbReference>
<dbReference type="GO" id="GO:0140662">
    <property type="term" value="F:ATP-dependent protein folding chaperone"/>
    <property type="evidence" value="ECO:0007669"/>
    <property type="project" value="InterPro"/>
</dbReference>
<feature type="binding site" evidence="6">
    <location>
        <position position="413"/>
    </location>
    <ligand>
        <name>ATP</name>
        <dbReference type="ChEBI" id="CHEBI:30616"/>
    </ligand>
</feature>
<dbReference type="NCBIfam" id="NF000592">
    <property type="entry name" value="PRK00013.1"/>
    <property type="match status" value="1"/>
</dbReference>
<dbReference type="GO" id="GO:0005524">
    <property type="term" value="F:ATP binding"/>
    <property type="evidence" value="ECO:0007669"/>
    <property type="project" value="UniProtKB-UniRule"/>
</dbReference>
<dbReference type="Gene3D" id="3.30.260.10">
    <property type="entry name" value="TCP-1-like chaperonin intermediate domain"/>
    <property type="match status" value="1"/>
</dbReference>
<evidence type="ECO:0000313" key="10">
    <source>
        <dbReference type="Proteomes" id="UP000249377"/>
    </source>
</evidence>
<dbReference type="Gene3D" id="3.50.7.10">
    <property type="entry name" value="GroEL"/>
    <property type="match status" value="1"/>
</dbReference>
<evidence type="ECO:0000256" key="8">
    <source>
        <dbReference type="RuleBase" id="RU000419"/>
    </source>
</evidence>
<feature type="binding site" evidence="6">
    <location>
        <begin position="479"/>
        <end position="481"/>
    </location>
    <ligand>
        <name>ATP</name>
        <dbReference type="ChEBI" id="CHEBI:30616"/>
    </ligand>
</feature>
<dbReference type="EMBL" id="QLYR01000009">
    <property type="protein sequence ID" value="RAQ22760.1"/>
    <property type="molecule type" value="Genomic_DNA"/>
</dbReference>
<dbReference type="InterPro" id="IPR027409">
    <property type="entry name" value="GroEL-like_apical_dom_sf"/>
</dbReference>
<dbReference type="HAMAP" id="MF_00600">
    <property type="entry name" value="CH60"/>
    <property type="match status" value="1"/>
</dbReference>
<evidence type="ECO:0000256" key="7">
    <source>
        <dbReference type="RuleBase" id="RU000418"/>
    </source>
</evidence>
<dbReference type="RefSeq" id="WP_112333324.1">
    <property type="nucleotide sequence ID" value="NZ_JADPHD010000002.1"/>
</dbReference>
<dbReference type="SUPFAM" id="SSF52029">
    <property type="entry name" value="GroEL apical domain-like"/>
    <property type="match status" value="1"/>
</dbReference>
<dbReference type="AlphaFoldDB" id="A0A328UAW4"/>
<keyword evidence="6" id="KW-0963">Cytoplasm</keyword>
<dbReference type="GO" id="GO:0042026">
    <property type="term" value="P:protein refolding"/>
    <property type="evidence" value="ECO:0007669"/>
    <property type="project" value="UniProtKB-UniRule"/>
</dbReference>
<evidence type="ECO:0000256" key="3">
    <source>
        <dbReference type="ARBA" id="ARBA00022840"/>
    </source>
</evidence>
<dbReference type="GO" id="GO:0051082">
    <property type="term" value="F:unfolded protein binding"/>
    <property type="evidence" value="ECO:0007669"/>
    <property type="project" value="UniProtKB-UniRule"/>
</dbReference>
<keyword evidence="10" id="KW-1185">Reference proteome</keyword>
<dbReference type="Gene3D" id="1.10.560.10">
    <property type="entry name" value="GroEL-like equatorial domain"/>
    <property type="match status" value="1"/>
</dbReference>
<comment type="caution">
    <text evidence="6">Lacks conserved residue(s) required for the propagation of feature annotation.</text>
</comment>
<sequence>MAKQIIYGEEARKALMSGINQLADTVKITLGPKGRNVVLDKKFGSPLITNDGVTIAKEIELDDAFENMGAQLVKEVSVKTNDAAGDGTTTATLMAQAIIREGMKNVTAGANPMIVRKGIQEAVDKAVEALRSNSKKVTCSEDIARVATVSASDESIGKLIAEAMEKVTADGVITVEESKTSETYSEVVEGMMFDRGYISPYMATDTDKMEAVMDDAYLLITDKKISNIQEILPLLEQIVQSGRKLVIIAEDIEGEALTTLILNKLRGTFNCVAVKAPGFGDRRKEMLQDIAVLTGGQVISSELGLELKETTMDQLGHARQVKVDKENTIIVGGYGDGAEIKSRVNQIRNQIETTTSDFDREKLQERLAKLAGGVAVIKVGAATEVEMKEKKLRIEDALAATKAAVEEGIVAGGGVAMINAAPAVQELLAEVEGDEKTGVQIVLKALEEPMRQIAANAGEEGSVIVENIRRNGTVGYGYNALTKEYGDMISFGIVDPTKVTRSALQNAASVAQMVLTTESLVADKKEPAAPAAPAAPDMGGMY</sequence>
<evidence type="ECO:0000256" key="6">
    <source>
        <dbReference type="HAMAP-Rule" id="MF_00600"/>
    </source>
</evidence>
<dbReference type="InterPro" id="IPR002423">
    <property type="entry name" value="Cpn60/GroEL/TCP-1"/>
</dbReference>
<keyword evidence="2 6" id="KW-0547">Nucleotide-binding</keyword>
<keyword evidence="5 6" id="KW-0413">Isomerase</keyword>